<dbReference type="AlphaFoldDB" id="A0A0B2VSR2"/>
<name>A0A0B2VSR2_TOXCA</name>
<sequence>MSARNSTWRTATRDLSAISTATWITPPSHANTDGELTRMVPPTAWHHHWFCSQIHSRVGHRSFQSPLSELGTRTTSKNFPPTNGLTCSLVTSNVPRIHLVWFKTEATGPGKCS</sequence>
<organism evidence="1 2">
    <name type="scientific">Toxocara canis</name>
    <name type="common">Canine roundworm</name>
    <dbReference type="NCBI Taxonomy" id="6265"/>
    <lineage>
        <taxon>Eukaryota</taxon>
        <taxon>Metazoa</taxon>
        <taxon>Ecdysozoa</taxon>
        <taxon>Nematoda</taxon>
        <taxon>Chromadorea</taxon>
        <taxon>Rhabditida</taxon>
        <taxon>Spirurina</taxon>
        <taxon>Ascaridomorpha</taxon>
        <taxon>Ascaridoidea</taxon>
        <taxon>Toxocaridae</taxon>
        <taxon>Toxocara</taxon>
    </lineage>
</organism>
<keyword evidence="2" id="KW-1185">Reference proteome</keyword>
<gene>
    <name evidence="1" type="ORF">Tcan_17971</name>
</gene>
<dbReference type="Proteomes" id="UP000031036">
    <property type="component" value="Unassembled WGS sequence"/>
</dbReference>
<evidence type="ECO:0000313" key="1">
    <source>
        <dbReference type="EMBL" id="KHN84040.1"/>
    </source>
</evidence>
<protein>
    <submittedName>
        <fullName evidence="1">Uncharacterized protein</fullName>
    </submittedName>
</protein>
<comment type="caution">
    <text evidence="1">The sequence shown here is derived from an EMBL/GenBank/DDBJ whole genome shotgun (WGS) entry which is preliminary data.</text>
</comment>
<reference evidence="1 2" key="1">
    <citation type="submission" date="2014-11" db="EMBL/GenBank/DDBJ databases">
        <title>Genetic blueprint of the zoonotic pathogen Toxocara canis.</title>
        <authorList>
            <person name="Zhu X.-Q."/>
            <person name="Korhonen P.K."/>
            <person name="Cai H."/>
            <person name="Young N.D."/>
            <person name="Nejsum P."/>
            <person name="von Samson-Himmelstjerna G."/>
            <person name="Boag P.R."/>
            <person name="Tan P."/>
            <person name="Li Q."/>
            <person name="Min J."/>
            <person name="Yang Y."/>
            <person name="Wang X."/>
            <person name="Fang X."/>
            <person name="Hall R.S."/>
            <person name="Hofmann A."/>
            <person name="Sternberg P.W."/>
            <person name="Jex A.R."/>
            <person name="Gasser R.B."/>
        </authorList>
    </citation>
    <scope>NUCLEOTIDE SEQUENCE [LARGE SCALE GENOMIC DNA]</scope>
    <source>
        <strain evidence="1">PN_DK_2014</strain>
    </source>
</reference>
<dbReference type="EMBL" id="JPKZ01001077">
    <property type="protein sequence ID" value="KHN84040.1"/>
    <property type="molecule type" value="Genomic_DNA"/>
</dbReference>
<evidence type="ECO:0000313" key="2">
    <source>
        <dbReference type="Proteomes" id="UP000031036"/>
    </source>
</evidence>
<accession>A0A0B2VSR2</accession>
<proteinExistence type="predicted"/>